<name>A0ABU7JA68_9GAMM</name>
<dbReference type="Proteomes" id="UP001336314">
    <property type="component" value="Unassembled WGS sequence"/>
</dbReference>
<evidence type="ECO:0000313" key="1">
    <source>
        <dbReference type="EMBL" id="MEE2003431.1"/>
    </source>
</evidence>
<evidence type="ECO:0000313" key="2">
    <source>
        <dbReference type="Proteomes" id="UP001336314"/>
    </source>
</evidence>
<dbReference type="RefSeq" id="WP_330130450.1">
    <property type="nucleotide sequence ID" value="NZ_JAUHLI010000047.1"/>
</dbReference>
<gene>
    <name evidence="1" type="ORF">QWY20_18455</name>
</gene>
<dbReference type="EMBL" id="JAUHLI010000047">
    <property type="protein sequence ID" value="MEE2003431.1"/>
    <property type="molecule type" value="Genomic_DNA"/>
</dbReference>
<accession>A0ABU7JA68</accession>
<organism evidence="1 2">
    <name type="scientific">Alkalimonas cellulosilytica</name>
    <dbReference type="NCBI Taxonomy" id="3058395"/>
    <lineage>
        <taxon>Bacteria</taxon>
        <taxon>Pseudomonadati</taxon>
        <taxon>Pseudomonadota</taxon>
        <taxon>Gammaproteobacteria</taxon>
        <taxon>Alkalimonas</taxon>
    </lineage>
</organism>
<keyword evidence="2" id="KW-1185">Reference proteome</keyword>
<comment type="caution">
    <text evidence="1">The sequence shown here is derived from an EMBL/GenBank/DDBJ whole genome shotgun (WGS) entry which is preliminary data.</text>
</comment>
<reference evidence="1 2" key="1">
    <citation type="submission" date="2023-07" db="EMBL/GenBank/DDBJ databases">
        <title>Alkalimonas sp., MEB108 novel, alkaliphilic bacterium isolated from Lonar Lake, India.</title>
        <authorList>
            <person name="Joshi A."/>
            <person name="Thite S."/>
        </authorList>
    </citation>
    <scope>NUCLEOTIDE SEQUENCE [LARGE SCALE GENOMIC DNA]</scope>
    <source>
        <strain evidence="1 2">MEB108</strain>
    </source>
</reference>
<proteinExistence type="predicted"/>
<evidence type="ECO:0008006" key="3">
    <source>
        <dbReference type="Google" id="ProtNLM"/>
    </source>
</evidence>
<sequence>MFFLLVFFSFSIQLGTLNGYNECHTVDDLIQVANFIEDTYRDPVEMDGVLVDRRIGLFKEFEHYCLDKYFKYPAAAVSEDDRSNLLNVIKKAFFYTRSYAVVDNYRIFLKRNFHHYDSANDYFDLIDQARYQHEVAGSMLLLSSSAEIHSLEGKDVVLIISSPNCKFSNNLMRWVNSAEAFSKDVDLIWAYKLPVGVSPEVFFSVEINRKFHVFLDVEDWTSIKLWDTPTVYIIRDGGVVRQSVGFTEESKALLSEVLNPSS</sequence>
<protein>
    <recommendedName>
        <fullName evidence="3">Thioredoxin domain-containing protein</fullName>
    </recommendedName>
</protein>